<dbReference type="AlphaFoldDB" id="V6EXA5"/>
<dbReference type="HOGENOM" id="CLU_3422938_0_0_5"/>
<organism evidence="1 2">
    <name type="scientific">Magnetospirillum gryphiswaldense (strain DSM 6361 / JCM 21280 / NBRC 15271 / MSR-1)</name>
    <dbReference type="NCBI Taxonomy" id="431944"/>
    <lineage>
        <taxon>Bacteria</taxon>
        <taxon>Pseudomonadati</taxon>
        <taxon>Pseudomonadota</taxon>
        <taxon>Alphaproteobacteria</taxon>
        <taxon>Rhodospirillales</taxon>
        <taxon>Rhodospirillaceae</taxon>
        <taxon>Magnetospirillum</taxon>
    </lineage>
</organism>
<evidence type="ECO:0000313" key="1">
    <source>
        <dbReference type="EMBL" id="CDK97809.1"/>
    </source>
</evidence>
<keyword evidence="2" id="KW-1185">Reference proteome</keyword>
<dbReference type="STRING" id="1430440.MGMSRv2__0594"/>
<dbReference type="KEGG" id="mgy:MGMSRv2__0594"/>
<evidence type="ECO:0000313" key="2">
    <source>
        <dbReference type="Proteomes" id="UP000018922"/>
    </source>
</evidence>
<accession>V6EXA5</accession>
<name>V6EXA5_MAGGM</name>
<protein>
    <submittedName>
        <fullName evidence="1">Uncharacterized protein</fullName>
    </submittedName>
</protein>
<dbReference type="EMBL" id="HG794546">
    <property type="protein sequence ID" value="CDK97809.1"/>
    <property type="molecule type" value="Genomic_DNA"/>
</dbReference>
<reference evidence="1 2" key="1">
    <citation type="journal article" date="2014" name="Genome Announc.">
        <title>Complete genome sequence of Magnetospirillum gryphiswaldense MSR-1.</title>
        <authorList>
            <person name="Wang X."/>
            <person name="Wang Q."/>
            <person name="Zhang W."/>
            <person name="Wang Y."/>
            <person name="Li L."/>
            <person name="Wen T."/>
            <person name="Zhang T."/>
            <person name="Zhang Y."/>
            <person name="Xu J."/>
            <person name="Hu J."/>
            <person name="Li S."/>
            <person name="Liu L."/>
            <person name="Liu J."/>
            <person name="Jiang W."/>
            <person name="Tian J."/>
            <person name="Li Y."/>
            <person name="Schuler D."/>
            <person name="Wang L."/>
            <person name="Li J."/>
        </authorList>
    </citation>
    <scope>NUCLEOTIDE SEQUENCE [LARGE SCALE GENOMIC DNA]</scope>
    <source>
        <strain evidence="2">DSM 6361 / JCM 21280 / NBRC 15271 / MSR-1</strain>
    </source>
</reference>
<gene>
    <name evidence="1" type="ordered locus">MGMSRv2__0594</name>
</gene>
<dbReference type="Proteomes" id="UP000018922">
    <property type="component" value="Chromosome I"/>
</dbReference>
<proteinExistence type="predicted"/>
<sequence>MAYRYQRWLTTVRFDHPAQQVVL</sequence>